<dbReference type="AlphaFoldDB" id="A0A645BPY7"/>
<protein>
    <submittedName>
        <fullName evidence="1">Uncharacterized protein</fullName>
    </submittedName>
</protein>
<sequence length="200" mass="22152">MIAKNYKEEIDLNQNMKRGIAFIMALLLFCLPVFAADEALEANNLVIEKSCALNKTLTFEKNDFTELFGKDGKNVKGIIITTLPQSDAGKLLLSGGDISLYDTIPLSEVNKLEFEPNISSEVKAVSFDFKAYSSKDFIDGEPAVSISLNDPSAVLPEPKNFSLTAIKDIAVNGFFKTQEPAFMVMFDLSSLRRQDTVRLH</sequence>
<dbReference type="EMBL" id="VSSQ01021542">
    <property type="protein sequence ID" value="MPM67188.1"/>
    <property type="molecule type" value="Genomic_DNA"/>
</dbReference>
<comment type="caution">
    <text evidence="1">The sequence shown here is derived from an EMBL/GenBank/DDBJ whole genome shotgun (WGS) entry which is preliminary data.</text>
</comment>
<reference evidence="1" key="1">
    <citation type="submission" date="2019-08" db="EMBL/GenBank/DDBJ databases">
        <authorList>
            <person name="Kucharzyk K."/>
            <person name="Murdoch R.W."/>
            <person name="Higgins S."/>
            <person name="Loffler F."/>
        </authorList>
    </citation>
    <scope>NUCLEOTIDE SEQUENCE</scope>
</reference>
<name>A0A645BPY7_9ZZZZ</name>
<organism evidence="1">
    <name type="scientific">bioreactor metagenome</name>
    <dbReference type="NCBI Taxonomy" id="1076179"/>
    <lineage>
        <taxon>unclassified sequences</taxon>
        <taxon>metagenomes</taxon>
        <taxon>ecological metagenomes</taxon>
    </lineage>
</organism>
<accession>A0A645BPY7</accession>
<gene>
    <name evidence="1" type="ORF">SDC9_114105</name>
</gene>
<proteinExistence type="predicted"/>
<evidence type="ECO:0000313" key="1">
    <source>
        <dbReference type="EMBL" id="MPM67188.1"/>
    </source>
</evidence>